<dbReference type="NCBIfam" id="TIGR00614">
    <property type="entry name" value="recQ_fam"/>
    <property type="match status" value="1"/>
</dbReference>
<dbReference type="FunFam" id="3.40.50.300:FF:001389">
    <property type="entry name" value="ATP-dependent DNA helicase RecQ"/>
    <property type="match status" value="1"/>
</dbReference>
<dbReference type="GO" id="GO:0006281">
    <property type="term" value="P:DNA repair"/>
    <property type="evidence" value="ECO:0007669"/>
    <property type="project" value="TreeGrafter"/>
</dbReference>
<name>A0A4Y8LKM0_9BACL</name>
<keyword evidence="11" id="KW-1185">Reference proteome</keyword>
<dbReference type="PROSITE" id="PS51194">
    <property type="entry name" value="HELICASE_CTER"/>
    <property type="match status" value="1"/>
</dbReference>
<dbReference type="GO" id="GO:0005737">
    <property type="term" value="C:cytoplasm"/>
    <property type="evidence" value="ECO:0007669"/>
    <property type="project" value="TreeGrafter"/>
</dbReference>
<protein>
    <recommendedName>
        <fullName evidence="6">ATP-dependent DNA helicase RecQ</fullName>
    </recommendedName>
    <alternativeName>
        <fullName evidence="7">DNA 3'-5' helicase RecQ</fullName>
    </alternativeName>
</protein>
<dbReference type="InterPro" id="IPR002464">
    <property type="entry name" value="DNA/RNA_helicase_DEAH_CS"/>
</dbReference>
<evidence type="ECO:0000256" key="3">
    <source>
        <dbReference type="ARBA" id="ARBA00022806"/>
    </source>
</evidence>
<keyword evidence="2" id="KW-0378">Hydrolase</keyword>
<dbReference type="PROSITE" id="PS51192">
    <property type="entry name" value="HELICASE_ATP_BIND_1"/>
    <property type="match status" value="1"/>
</dbReference>
<dbReference type="PANTHER" id="PTHR13710">
    <property type="entry name" value="DNA HELICASE RECQ FAMILY MEMBER"/>
    <property type="match status" value="1"/>
</dbReference>
<dbReference type="InterPro" id="IPR027417">
    <property type="entry name" value="P-loop_NTPase"/>
</dbReference>
<dbReference type="InterPro" id="IPR004589">
    <property type="entry name" value="DNA_helicase_ATP-dep_RecQ"/>
</dbReference>
<dbReference type="PROSITE" id="PS00690">
    <property type="entry name" value="DEAH_ATP_HELICASE"/>
    <property type="match status" value="1"/>
</dbReference>
<dbReference type="SMART" id="SM00487">
    <property type="entry name" value="DEXDc"/>
    <property type="match status" value="1"/>
</dbReference>
<evidence type="ECO:0000256" key="1">
    <source>
        <dbReference type="ARBA" id="ARBA00022741"/>
    </source>
</evidence>
<dbReference type="SUPFAM" id="SSF52540">
    <property type="entry name" value="P-loop containing nucleoside triphosphate hydrolases"/>
    <property type="match status" value="1"/>
</dbReference>
<reference evidence="10 11" key="1">
    <citation type="submission" date="2019-03" db="EMBL/GenBank/DDBJ databases">
        <authorList>
            <person name="Yang Y."/>
        </authorList>
    </citation>
    <scope>NUCLEOTIDE SEQUENCE [LARGE SCALE GENOMIC DNA]</scope>
    <source>
        <strain evidence="10 11">ASL-1</strain>
    </source>
</reference>
<keyword evidence="1" id="KW-0547">Nucleotide-binding</keyword>
<evidence type="ECO:0000256" key="7">
    <source>
        <dbReference type="ARBA" id="ARBA00044550"/>
    </source>
</evidence>
<evidence type="ECO:0000259" key="9">
    <source>
        <dbReference type="PROSITE" id="PS51194"/>
    </source>
</evidence>
<dbReference type="Pfam" id="PF16124">
    <property type="entry name" value="RecQ_Zn_bind"/>
    <property type="match status" value="1"/>
</dbReference>
<evidence type="ECO:0000256" key="2">
    <source>
        <dbReference type="ARBA" id="ARBA00022801"/>
    </source>
</evidence>
<evidence type="ECO:0000256" key="6">
    <source>
        <dbReference type="ARBA" id="ARBA00044535"/>
    </source>
</evidence>
<comment type="caution">
    <text evidence="10">The sequence shown here is derived from an EMBL/GenBank/DDBJ whole genome shotgun (WGS) entry which is preliminary data.</text>
</comment>
<dbReference type="InterPro" id="IPR011545">
    <property type="entry name" value="DEAD/DEAH_box_helicase_dom"/>
</dbReference>
<keyword evidence="5" id="KW-0238">DNA-binding</keyword>
<dbReference type="GO" id="GO:0005524">
    <property type="term" value="F:ATP binding"/>
    <property type="evidence" value="ECO:0007669"/>
    <property type="project" value="UniProtKB-KW"/>
</dbReference>
<dbReference type="GO" id="GO:0009378">
    <property type="term" value="F:four-way junction helicase activity"/>
    <property type="evidence" value="ECO:0007669"/>
    <property type="project" value="TreeGrafter"/>
</dbReference>
<dbReference type="InterPro" id="IPR014001">
    <property type="entry name" value="Helicase_ATP-bd"/>
</dbReference>
<dbReference type="RefSeq" id="WP_134380176.1">
    <property type="nucleotide sequence ID" value="NZ_SORX01000002.1"/>
</dbReference>
<gene>
    <name evidence="10" type="ORF">E2626_04680</name>
</gene>
<dbReference type="AlphaFoldDB" id="A0A4Y8LKM0"/>
<dbReference type="GO" id="GO:0030894">
    <property type="term" value="C:replisome"/>
    <property type="evidence" value="ECO:0007669"/>
    <property type="project" value="TreeGrafter"/>
</dbReference>
<feature type="domain" description="Helicase ATP-binding" evidence="8">
    <location>
        <begin position="22"/>
        <end position="189"/>
    </location>
</feature>
<evidence type="ECO:0000313" key="10">
    <source>
        <dbReference type="EMBL" id="TFE03112.1"/>
    </source>
</evidence>
<dbReference type="InterPro" id="IPR032284">
    <property type="entry name" value="RecQ_Zn-bd"/>
</dbReference>
<dbReference type="OrthoDB" id="9763310at2"/>
<accession>A0A4Y8LKM0</accession>
<dbReference type="GO" id="GO:0043138">
    <property type="term" value="F:3'-5' DNA helicase activity"/>
    <property type="evidence" value="ECO:0007669"/>
    <property type="project" value="TreeGrafter"/>
</dbReference>
<organism evidence="10 11">
    <name type="scientific">Jeotgalibacillus salarius</name>
    <dbReference type="NCBI Taxonomy" id="546023"/>
    <lineage>
        <taxon>Bacteria</taxon>
        <taxon>Bacillati</taxon>
        <taxon>Bacillota</taxon>
        <taxon>Bacilli</taxon>
        <taxon>Bacillales</taxon>
        <taxon>Caryophanaceae</taxon>
        <taxon>Jeotgalibacillus</taxon>
    </lineage>
</organism>
<dbReference type="Gene3D" id="3.40.50.300">
    <property type="entry name" value="P-loop containing nucleotide triphosphate hydrolases"/>
    <property type="match status" value="2"/>
</dbReference>
<evidence type="ECO:0000256" key="5">
    <source>
        <dbReference type="ARBA" id="ARBA00023125"/>
    </source>
</evidence>
<dbReference type="Pfam" id="PF00270">
    <property type="entry name" value="DEAD"/>
    <property type="match status" value="1"/>
</dbReference>
<dbReference type="Proteomes" id="UP000297776">
    <property type="component" value="Unassembled WGS sequence"/>
</dbReference>
<dbReference type="InterPro" id="IPR001650">
    <property type="entry name" value="Helicase_C-like"/>
</dbReference>
<dbReference type="EMBL" id="SORX01000002">
    <property type="protein sequence ID" value="TFE03112.1"/>
    <property type="molecule type" value="Genomic_DNA"/>
</dbReference>
<sequence length="482" mass="55581">MEKLLAEKFGYRSFRTGQKEIIQSVLNRQDTIAMLPTGTGKSLCYQYPSYVNNERVLIISPLLSLMQDQVDQIKLRGEKRAAALNSFLSFKEKKFLIDRLEAFRFIFLSPEMLNSKEVLHKIKEIGIGLLVIDEAHCISQWGPDFRPDYLKLGELKRTLNNPCTLALTATATNEIRKDIAERLNLSGWKEWVFSVNRPNISLDVVKLSSVEEKEQKLLSIVSKEPSPGIVFFSSKKKAEALQAAASEQNIRSAVYHGDIENDQRILIQQQFIAGQLDWIFATNAFGMGINKENIRSVVHFHMPSSIENFLQEIGRSGRDGEPAQSILLYSGNDEFIPLQLAEIEKPTLDQIREFYVQFKRGKPFELIQQELMLSDTQLRVLTYYAENQSGTEWEKEIDRALEKRIVSKRQKVMEMKSYIDTEYCRREKLLSFFQETLFVNHNNCCDLCGLTKISVSEQSQQQINFSWKEKLDKLFAVRTNDT</sequence>
<dbReference type="CDD" id="cd17920">
    <property type="entry name" value="DEXHc_RecQ"/>
    <property type="match status" value="1"/>
</dbReference>
<evidence type="ECO:0000313" key="11">
    <source>
        <dbReference type="Proteomes" id="UP000297776"/>
    </source>
</evidence>
<dbReference type="PANTHER" id="PTHR13710:SF84">
    <property type="entry name" value="ATP-DEPENDENT DNA HELICASE RECS-RELATED"/>
    <property type="match status" value="1"/>
</dbReference>
<proteinExistence type="predicted"/>
<evidence type="ECO:0000256" key="4">
    <source>
        <dbReference type="ARBA" id="ARBA00022840"/>
    </source>
</evidence>
<feature type="domain" description="Helicase C-terminal" evidence="9">
    <location>
        <begin position="213"/>
        <end position="362"/>
    </location>
</feature>
<dbReference type="GO" id="GO:0003677">
    <property type="term" value="F:DNA binding"/>
    <property type="evidence" value="ECO:0007669"/>
    <property type="project" value="UniProtKB-KW"/>
</dbReference>
<dbReference type="SMART" id="SM00490">
    <property type="entry name" value="HELICc"/>
    <property type="match status" value="1"/>
</dbReference>
<dbReference type="GO" id="GO:0016787">
    <property type="term" value="F:hydrolase activity"/>
    <property type="evidence" value="ECO:0007669"/>
    <property type="project" value="UniProtKB-KW"/>
</dbReference>
<dbReference type="GO" id="GO:0006310">
    <property type="term" value="P:DNA recombination"/>
    <property type="evidence" value="ECO:0007669"/>
    <property type="project" value="InterPro"/>
</dbReference>
<evidence type="ECO:0000259" key="8">
    <source>
        <dbReference type="PROSITE" id="PS51192"/>
    </source>
</evidence>
<keyword evidence="4" id="KW-0067">ATP-binding</keyword>
<dbReference type="GO" id="GO:0043590">
    <property type="term" value="C:bacterial nucleoid"/>
    <property type="evidence" value="ECO:0007669"/>
    <property type="project" value="TreeGrafter"/>
</dbReference>
<dbReference type="Pfam" id="PF00271">
    <property type="entry name" value="Helicase_C"/>
    <property type="match status" value="1"/>
</dbReference>
<keyword evidence="3 10" id="KW-0347">Helicase</keyword>